<dbReference type="RefSeq" id="WP_092330990.1">
    <property type="nucleotide sequence ID" value="NZ_FNCP01000004.1"/>
</dbReference>
<evidence type="ECO:0000256" key="1">
    <source>
        <dbReference type="ARBA" id="ARBA00023015"/>
    </source>
</evidence>
<name>A0A1G7VS44_9FIRM</name>
<keyword evidence="3" id="KW-0804">Transcription</keyword>
<dbReference type="SUPFAM" id="SSF46785">
    <property type="entry name" value="Winged helix' DNA-binding domain"/>
    <property type="match status" value="1"/>
</dbReference>
<feature type="domain" description="HTH marR-type" evidence="4">
    <location>
        <begin position="4"/>
        <end position="134"/>
    </location>
</feature>
<dbReference type="STRING" id="1121419.SAMN05443529_104224"/>
<keyword evidence="6" id="KW-1185">Reference proteome</keyword>
<dbReference type="SMART" id="SM00347">
    <property type="entry name" value="HTH_MARR"/>
    <property type="match status" value="1"/>
</dbReference>
<dbReference type="GO" id="GO:0003677">
    <property type="term" value="F:DNA binding"/>
    <property type="evidence" value="ECO:0007669"/>
    <property type="project" value="UniProtKB-KW"/>
</dbReference>
<accession>A0A1G7VS44</accession>
<dbReference type="PANTHER" id="PTHR42756">
    <property type="entry name" value="TRANSCRIPTIONAL REGULATOR, MARR"/>
    <property type="match status" value="1"/>
</dbReference>
<protein>
    <submittedName>
        <fullName evidence="5">DNA-binding transcriptional regulator, MarR family</fullName>
    </submittedName>
</protein>
<dbReference type="OrthoDB" id="9799663at2"/>
<dbReference type="PROSITE" id="PS50995">
    <property type="entry name" value="HTH_MARR_2"/>
    <property type="match status" value="1"/>
</dbReference>
<evidence type="ECO:0000313" key="5">
    <source>
        <dbReference type="EMBL" id="SDG62632.1"/>
    </source>
</evidence>
<evidence type="ECO:0000256" key="2">
    <source>
        <dbReference type="ARBA" id="ARBA00023125"/>
    </source>
</evidence>
<dbReference type="InterPro" id="IPR036388">
    <property type="entry name" value="WH-like_DNA-bd_sf"/>
</dbReference>
<dbReference type="GO" id="GO:0003700">
    <property type="term" value="F:DNA-binding transcription factor activity"/>
    <property type="evidence" value="ECO:0007669"/>
    <property type="project" value="InterPro"/>
</dbReference>
<proteinExistence type="predicted"/>
<dbReference type="Pfam" id="PF01047">
    <property type="entry name" value="MarR"/>
    <property type="match status" value="1"/>
</dbReference>
<dbReference type="InterPro" id="IPR036390">
    <property type="entry name" value="WH_DNA-bd_sf"/>
</dbReference>
<dbReference type="AlphaFoldDB" id="A0A1G7VS44"/>
<keyword evidence="1" id="KW-0805">Transcription regulation</keyword>
<gene>
    <name evidence="5" type="ORF">SAMN05443529_104224</name>
</gene>
<reference evidence="6" key="1">
    <citation type="submission" date="2016-10" db="EMBL/GenBank/DDBJ databases">
        <authorList>
            <person name="Varghese N."/>
            <person name="Submissions S."/>
        </authorList>
    </citation>
    <scope>NUCLEOTIDE SEQUENCE [LARGE SCALE GENOMIC DNA]</scope>
    <source>
        <strain evidence="6">DSM 8344</strain>
    </source>
</reference>
<sequence>MEMTECINFLLTHAQQKVFKCLKSELEPFNVTPVQYGVLQCLWDKGSQTPKQIGNVLGLDSSTITGILDRLENKALIMRNTCKGDRRTINVDFTEEGFKLRDPIGKIIEEVNKEVLKQFSSEEQNQLKKFLERI</sequence>
<evidence type="ECO:0000256" key="3">
    <source>
        <dbReference type="ARBA" id="ARBA00023163"/>
    </source>
</evidence>
<dbReference type="InterPro" id="IPR000835">
    <property type="entry name" value="HTH_MarR-typ"/>
</dbReference>
<dbReference type="PANTHER" id="PTHR42756:SF1">
    <property type="entry name" value="TRANSCRIPTIONAL REPRESSOR OF EMRAB OPERON"/>
    <property type="match status" value="1"/>
</dbReference>
<keyword evidence="2 5" id="KW-0238">DNA-binding</keyword>
<evidence type="ECO:0000313" key="6">
    <source>
        <dbReference type="Proteomes" id="UP000198656"/>
    </source>
</evidence>
<dbReference type="Gene3D" id="1.10.10.10">
    <property type="entry name" value="Winged helix-like DNA-binding domain superfamily/Winged helix DNA-binding domain"/>
    <property type="match status" value="1"/>
</dbReference>
<evidence type="ECO:0000259" key="4">
    <source>
        <dbReference type="PROSITE" id="PS50995"/>
    </source>
</evidence>
<dbReference type="PRINTS" id="PR00598">
    <property type="entry name" value="HTHMARR"/>
</dbReference>
<dbReference type="Proteomes" id="UP000198656">
    <property type="component" value="Unassembled WGS sequence"/>
</dbReference>
<organism evidence="5 6">
    <name type="scientific">Desulfosporosinus hippei DSM 8344</name>
    <dbReference type="NCBI Taxonomy" id="1121419"/>
    <lineage>
        <taxon>Bacteria</taxon>
        <taxon>Bacillati</taxon>
        <taxon>Bacillota</taxon>
        <taxon>Clostridia</taxon>
        <taxon>Eubacteriales</taxon>
        <taxon>Desulfitobacteriaceae</taxon>
        <taxon>Desulfosporosinus</taxon>
    </lineage>
</organism>
<dbReference type="EMBL" id="FNCP01000004">
    <property type="protein sequence ID" value="SDG62632.1"/>
    <property type="molecule type" value="Genomic_DNA"/>
</dbReference>